<evidence type="ECO:0000259" key="8">
    <source>
        <dbReference type="Pfam" id="PF18052"/>
    </source>
</evidence>
<comment type="similarity">
    <text evidence="1">Belongs to the disease resistance NB-LRR family.</text>
</comment>
<evidence type="ECO:0000256" key="5">
    <source>
        <dbReference type="ARBA" id="ARBA00022821"/>
    </source>
</evidence>
<keyword evidence="10" id="KW-1185">Reference proteome</keyword>
<evidence type="ECO:0000259" key="7">
    <source>
        <dbReference type="Pfam" id="PF00931"/>
    </source>
</evidence>
<dbReference type="Proteomes" id="UP001140206">
    <property type="component" value="Chromosome 2"/>
</dbReference>
<dbReference type="GO" id="GO:0051707">
    <property type="term" value="P:response to other organism"/>
    <property type="evidence" value="ECO:0007669"/>
    <property type="project" value="UniProtKB-ARBA"/>
</dbReference>
<evidence type="ECO:0000256" key="2">
    <source>
        <dbReference type="ARBA" id="ARBA00022614"/>
    </source>
</evidence>
<dbReference type="GO" id="GO:0005524">
    <property type="term" value="F:ATP binding"/>
    <property type="evidence" value="ECO:0007669"/>
    <property type="project" value="UniProtKB-KW"/>
</dbReference>
<gene>
    <name evidence="9" type="ORF">LUZ62_039409</name>
</gene>
<dbReference type="PANTHER" id="PTHR36766">
    <property type="entry name" value="PLANT BROAD-SPECTRUM MILDEW RESISTANCE PROTEIN RPW8"/>
    <property type="match status" value="1"/>
</dbReference>
<dbReference type="Pfam" id="PF00931">
    <property type="entry name" value="NB-ARC"/>
    <property type="match status" value="1"/>
</dbReference>
<protein>
    <submittedName>
        <fullName evidence="9">Disease resistance protein RGA2</fullName>
    </submittedName>
</protein>
<dbReference type="PRINTS" id="PR00364">
    <property type="entry name" value="DISEASERSIST"/>
</dbReference>
<dbReference type="Gene3D" id="3.40.50.300">
    <property type="entry name" value="P-loop containing nucleotide triphosphate hydrolases"/>
    <property type="match status" value="1"/>
</dbReference>
<reference evidence="9" key="1">
    <citation type="submission" date="2022-08" db="EMBL/GenBank/DDBJ databases">
        <authorList>
            <person name="Marques A."/>
        </authorList>
    </citation>
    <scope>NUCLEOTIDE SEQUENCE</scope>
    <source>
        <strain evidence="9">RhyPub2mFocal</strain>
        <tissue evidence="9">Leaves</tissue>
    </source>
</reference>
<evidence type="ECO:0000256" key="4">
    <source>
        <dbReference type="ARBA" id="ARBA00022741"/>
    </source>
</evidence>
<dbReference type="FunFam" id="3.40.50.300:FF:001091">
    <property type="entry name" value="Probable disease resistance protein At1g61300"/>
    <property type="match status" value="1"/>
</dbReference>
<dbReference type="InterPro" id="IPR041118">
    <property type="entry name" value="Rx_N"/>
</dbReference>
<evidence type="ECO:0000256" key="3">
    <source>
        <dbReference type="ARBA" id="ARBA00022737"/>
    </source>
</evidence>
<dbReference type="InterPro" id="IPR002182">
    <property type="entry name" value="NB-ARC"/>
</dbReference>
<evidence type="ECO:0000256" key="1">
    <source>
        <dbReference type="ARBA" id="ARBA00008894"/>
    </source>
</evidence>
<dbReference type="AlphaFoldDB" id="A0AAV8FBJ7"/>
<dbReference type="Gene3D" id="3.80.10.10">
    <property type="entry name" value="Ribonuclease Inhibitor"/>
    <property type="match status" value="2"/>
</dbReference>
<organism evidence="9 10">
    <name type="scientific">Rhynchospora pubera</name>
    <dbReference type="NCBI Taxonomy" id="906938"/>
    <lineage>
        <taxon>Eukaryota</taxon>
        <taxon>Viridiplantae</taxon>
        <taxon>Streptophyta</taxon>
        <taxon>Embryophyta</taxon>
        <taxon>Tracheophyta</taxon>
        <taxon>Spermatophyta</taxon>
        <taxon>Magnoliopsida</taxon>
        <taxon>Liliopsida</taxon>
        <taxon>Poales</taxon>
        <taxon>Cyperaceae</taxon>
        <taxon>Cyperoideae</taxon>
        <taxon>Rhynchosporeae</taxon>
        <taxon>Rhynchospora</taxon>
    </lineage>
</organism>
<dbReference type="GO" id="GO:0006952">
    <property type="term" value="P:defense response"/>
    <property type="evidence" value="ECO:0007669"/>
    <property type="project" value="UniProtKB-KW"/>
</dbReference>
<evidence type="ECO:0000313" key="9">
    <source>
        <dbReference type="EMBL" id="KAJ4788163.1"/>
    </source>
</evidence>
<comment type="caution">
    <text evidence="9">The sequence shown here is derived from an EMBL/GenBank/DDBJ whole genome shotgun (WGS) entry which is preliminary data.</text>
</comment>
<accession>A0AAV8FBJ7</accession>
<proteinExistence type="inferred from homology"/>
<keyword evidence="2" id="KW-0433">Leucine-rich repeat</keyword>
<sequence length="762" mass="85171">MALSTLAEWTGSGIINNLVDKAFSFLSDRMLPADIEVELNRLYAVLPKITAVMRVAEALKLKYPNSGVDAWLEIFKVAFLAAEDVLDELEYQKLEDTVKSQDQVGASSSSILVRLKRKFCGSNINHDTLGRLREAVRMLDVTSMDVGYFCKLASGLHFYEADISSRETSCILNERNVVGRETEKAKIIEWLKKPVPHSTISAFCIVGAGGLGKTTLAQLISEEMGRENLFDKTIWACVSTNFSVEDITRKILQQLGESCHGGESLNSLQIKLKEMVHSKKLLFILDDVWNEDKMCDWEKLVAPLRFVHQGSKILLTTRMKSVADMLARVLNVEREYLDLCGLEEQQLLKLFERYAFEGHPNHDNDLQDIAKNIVKKLWGSPLAAKHDSGHHIDELKTLNNLKHLLIQQVENVGDPAQAKNANLYKKEIDNQTILLPPELCSLEFGDCGEIDVILLESASNHATLSDLVIVDSKTITYIPCSENAFASLFRLNIHGCYKLFDNSLMGIADGVNEENHVAPLRIEEIDISCLPLLSIEPLRSLRAVTICNIRHSLWMEALPEQWFLQNSNTLEELFIGNAPLLKSLPETIVRLTSLKILRIWFAFLLEQIPELPLSLVELEIGDAPMQSLPDTMVRLTALEELDIHGATSLQKIPDLPDSLVRLHIEEASSLRSLPDTMVRLTALEELDIRGATSLQKIPDLPDSLVRLRIAEASSLQSLPDTMVRLTALKQLDIQGATSLQKIPELPLQVKTTITGSGGIRLV</sequence>
<feature type="domain" description="Disease resistance N-terminal" evidence="8">
    <location>
        <begin position="15"/>
        <end position="101"/>
    </location>
</feature>
<dbReference type="SUPFAM" id="SSF52058">
    <property type="entry name" value="L domain-like"/>
    <property type="match status" value="1"/>
</dbReference>
<evidence type="ECO:0000256" key="6">
    <source>
        <dbReference type="ARBA" id="ARBA00022840"/>
    </source>
</evidence>
<feature type="domain" description="NB-ARC" evidence="7">
    <location>
        <begin position="181"/>
        <end position="358"/>
    </location>
</feature>
<keyword evidence="5" id="KW-0611">Plant defense</keyword>
<dbReference type="EMBL" id="JAMFTS010000002">
    <property type="protein sequence ID" value="KAJ4788163.1"/>
    <property type="molecule type" value="Genomic_DNA"/>
</dbReference>
<dbReference type="InterPro" id="IPR027417">
    <property type="entry name" value="P-loop_NTPase"/>
</dbReference>
<dbReference type="SUPFAM" id="SSF52540">
    <property type="entry name" value="P-loop containing nucleoside triphosphate hydrolases"/>
    <property type="match status" value="1"/>
</dbReference>
<name>A0AAV8FBJ7_9POAL</name>
<dbReference type="Pfam" id="PF18052">
    <property type="entry name" value="Rx_N"/>
    <property type="match status" value="1"/>
</dbReference>
<dbReference type="PANTHER" id="PTHR36766:SF64">
    <property type="entry name" value="OS12G0206100 PROTEIN"/>
    <property type="match status" value="1"/>
</dbReference>
<dbReference type="InterPro" id="IPR032675">
    <property type="entry name" value="LRR_dom_sf"/>
</dbReference>
<keyword evidence="3" id="KW-0677">Repeat</keyword>
<dbReference type="GO" id="GO:0043531">
    <property type="term" value="F:ADP binding"/>
    <property type="evidence" value="ECO:0007669"/>
    <property type="project" value="InterPro"/>
</dbReference>
<keyword evidence="4" id="KW-0547">Nucleotide-binding</keyword>
<keyword evidence="6" id="KW-0067">ATP-binding</keyword>
<evidence type="ECO:0000313" key="10">
    <source>
        <dbReference type="Proteomes" id="UP001140206"/>
    </source>
</evidence>